<reference evidence="8" key="1">
    <citation type="journal article" date="2019" name="Int. J. Syst. Evol. Microbiol.">
        <title>The Global Catalogue of Microorganisms (GCM) 10K type strain sequencing project: providing services to taxonomists for standard genome sequencing and annotation.</title>
        <authorList>
            <consortium name="The Broad Institute Genomics Platform"/>
            <consortium name="The Broad Institute Genome Sequencing Center for Infectious Disease"/>
            <person name="Wu L."/>
            <person name="Ma J."/>
        </authorList>
    </citation>
    <scope>NUCLEOTIDE SEQUENCE [LARGE SCALE GENOMIC DNA]</scope>
    <source>
        <strain evidence="8">KCTC 23299</strain>
    </source>
</reference>
<dbReference type="Gene3D" id="1.20.1050.60">
    <property type="entry name" value="alpha-1,2-mannosidase"/>
    <property type="match status" value="1"/>
</dbReference>
<keyword evidence="7" id="KW-0326">Glycosidase</keyword>
<dbReference type="PANTHER" id="PTHR12143:SF43">
    <property type="entry name" value="PUTATIVE-RELATED"/>
    <property type="match status" value="1"/>
</dbReference>
<evidence type="ECO:0000313" key="7">
    <source>
        <dbReference type="EMBL" id="MFD2920326.1"/>
    </source>
</evidence>
<dbReference type="Pfam" id="PF04450">
    <property type="entry name" value="BSP"/>
    <property type="match status" value="1"/>
</dbReference>
<keyword evidence="4" id="KW-0732">Signal</keyword>
<dbReference type="Gene3D" id="3.30.2080.10">
    <property type="entry name" value="GH92 mannosidase domain"/>
    <property type="match status" value="1"/>
</dbReference>
<evidence type="ECO:0000256" key="2">
    <source>
        <dbReference type="ARBA" id="ARBA00011245"/>
    </source>
</evidence>
<comment type="cofactor">
    <cofactor evidence="1">
        <name>Ca(2+)</name>
        <dbReference type="ChEBI" id="CHEBI:29108"/>
    </cofactor>
</comment>
<feature type="domain" description="Glycosyl hydrolase family 92 N-terminal" evidence="6">
    <location>
        <begin position="31"/>
        <end position="259"/>
    </location>
</feature>
<gene>
    <name evidence="7" type="ORF">ACFS6H_11430</name>
</gene>
<keyword evidence="3" id="KW-0106">Calcium</keyword>
<accession>A0ABW6A6R6</accession>
<evidence type="ECO:0000259" key="5">
    <source>
        <dbReference type="Pfam" id="PF07971"/>
    </source>
</evidence>
<dbReference type="InterPro" id="IPR007541">
    <property type="entry name" value="Uncharacterised_BSP"/>
</dbReference>
<comment type="subunit">
    <text evidence="2">Monomer.</text>
</comment>
<evidence type="ECO:0000256" key="1">
    <source>
        <dbReference type="ARBA" id="ARBA00001913"/>
    </source>
</evidence>
<dbReference type="InterPro" id="IPR014718">
    <property type="entry name" value="GH-type_carb-bd"/>
</dbReference>
<protein>
    <submittedName>
        <fullName evidence="7">GH92 family glycosyl hydrolase</fullName>
        <ecNumber evidence="7">3.2.1.-</ecNumber>
    </submittedName>
</protein>
<comment type="caution">
    <text evidence="7">The sequence shown here is derived from an EMBL/GenBank/DDBJ whole genome shotgun (WGS) entry which is preliminary data.</text>
</comment>
<dbReference type="Gene3D" id="1.20.1610.10">
    <property type="entry name" value="alpha-1,2-mannosidases domains"/>
    <property type="match status" value="1"/>
</dbReference>
<dbReference type="Pfam" id="PF07971">
    <property type="entry name" value="Glyco_hydro_92"/>
    <property type="match status" value="1"/>
</dbReference>
<keyword evidence="7" id="KW-0378">Hydrolase</keyword>
<proteinExistence type="predicted"/>
<dbReference type="RefSeq" id="WP_386098454.1">
    <property type="nucleotide sequence ID" value="NZ_JBHUOZ010000003.1"/>
</dbReference>
<dbReference type="GO" id="GO:0016798">
    <property type="term" value="F:hydrolase activity, acting on glycosyl bonds"/>
    <property type="evidence" value="ECO:0007669"/>
    <property type="project" value="UniProtKB-KW"/>
</dbReference>
<sequence>MKKILLSFAACAFSLLSFSQLVDKVTNPIDYVNPLMGTDSEVGLSNGNTYPAIGLPWGMNLWTPQTGKNGDGWQYTYRANKIQGFKQTHQPSPWMNDYGQFSIMPVVGKGVYKQEERASWFSHKSEIAKPNYYSVYLADHDVTTELTPTERAAMFRITFPKTDSAFIVVDAFDRGSYVKVIPEQNKIIGYSTRYSRGNLKNFKNYFVIVFNKPFSNIATWNKDELKKNVAEMTSDQSGALVGFSIKGKQDLVIAKVASSFISAEQAELNLKELGNDNFDQLVTKGRDIWNKTLGKLEVSGGSIDDIRTFYSCLYRTLFFPNKLYEKNAQGQIVHYSPYNGQVLPGYMFGGTGFWDTFRALYPFLNLMYPAINKEMQEGLINDYKEGGFLPEWSSPGFADIMIGNNSASVVSDAYIKGLRGYDIEKLYEALLHGANNEGPMTAVGRKGVKYYNYLGYVPYDVGINENAARTLEYAYDDFTIYQLAKALKRPQAEIDLYATRSQNYRNLFSKEHKLMRGRNKDGSFQSPFNPYKWGDAFTEGNSWHYSWSVFHDVQGLIDLMGGRKDFITMLDSVFIMPPVFDDTYYGGVIHEIREMQIANMGQYAHGNQPIQHMIYLYNYAGQPWKTQHWARETMNRMYKPTPDGYCGDEDNGQTSAWYVFSALGFYPVCPGTDQYVFGTPLFKSVTLHLENGKKFVIQAPASSAQNKYVHARSLNGKPLTKTFITHTDVLKGGQLLVQQKKTPSFTLGVEPNEVPYSFSHPLYNPDAKKYIPKDVSKAVSELNKIYRHDSVTKNGYTLVFTVKDENFSAVTQKRMTDAFFEVYPKLAAEYNANTLKKVSFVVDPFYNGVAATSNGVVVYSPEWLKNNPEDIDVVTHEAMHIVQNYGGNRVPGWVTEGIADYVRYKFGINNPAAKWALPDWDAKHNYTNSYRITARFFNWIETKVKPGSMVALNQAARENKFSRDIWEQTTGKSLDELWADYVTAKGE</sequence>
<dbReference type="Gene3D" id="2.70.98.10">
    <property type="match status" value="1"/>
</dbReference>
<feature type="chain" id="PRO_5045301107" evidence="4">
    <location>
        <begin position="20"/>
        <end position="987"/>
    </location>
</feature>
<dbReference type="Pfam" id="PF17678">
    <property type="entry name" value="Glyco_hydro_92N"/>
    <property type="match status" value="1"/>
</dbReference>
<evidence type="ECO:0000256" key="3">
    <source>
        <dbReference type="ARBA" id="ARBA00022837"/>
    </source>
</evidence>
<dbReference type="InterPro" id="IPR012939">
    <property type="entry name" value="Glyco_hydro_92"/>
</dbReference>
<organism evidence="7 8">
    <name type="scientific">Terrimonas rubra</name>
    <dbReference type="NCBI Taxonomy" id="1035890"/>
    <lineage>
        <taxon>Bacteria</taxon>
        <taxon>Pseudomonadati</taxon>
        <taxon>Bacteroidota</taxon>
        <taxon>Chitinophagia</taxon>
        <taxon>Chitinophagales</taxon>
        <taxon>Chitinophagaceae</taxon>
        <taxon>Terrimonas</taxon>
    </lineage>
</organism>
<name>A0ABW6A6R6_9BACT</name>
<dbReference type="InterPro" id="IPR041371">
    <property type="entry name" value="GH92_N"/>
</dbReference>
<evidence type="ECO:0000259" key="6">
    <source>
        <dbReference type="Pfam" id="PF17678"/>
    </source>
</evidence>
<feature type="signal peptide" evidence="4">
    <location>
        <begin position="1"/>
        <end position="19"/>
    </location>
</feature>
<dbReference type="InterPro" id="IPR005887">
    <property type="entry name" value="GH92_a_mannosidase_put"/>
</dbReference>
<evidence type="ECO:0000256" key="4">
    <source>
        <dbReference type="SAM" id="SignalP"/>
    </source>
</evidence>
<dbReference type="EMBL" id="JBHUOZ010000003">
    <property type="protein sequence ID" value="MFD2920326.1"/>
    <property type="molecule type" value="Genomic_DNA"/>
</dbReference>
<dbReference type="InterPro" id="IPR050883">
    <property type="entry name" value="PNGase"/>
</dbReference>
<dbReference type="NCBIfam" id="TIGR01180">
    <property type="entry name" value="aman2_put"/>
    <property type="match status" value="1"/>
</dbReference>
<dbReference type="EC" id="3.2.1.-" evidence="7"/>
<dbReference type="InterPro" id="IPR008928">
    <property type="entry name" value="6-hairpin_glycosidase_sf"/>
</dbReference>
<feature type="domain" description="Glycosyl hydrolase family 92" evidence="5">
    <location>
        <begin position="265"/>
        <end position="736"/>
    </location>
</feature>
<keyword evidence="8" id="KW-1185">Reference proteome</keyword>
<dbReference type="SUPFAM" id="SSF48208">
    <property type="entry name" value="Six-hairpin glycosidases"/>
    <property type="match status" value="1"/>
</dbReference>
<dbReference type="Proteomes" id="UP001597511">
    <property type="component" value="Unassembled WGS sequence"/>
</dbReference>
<dbReference type="PANTHER" id="PTHR12143">
    <property type="entry name" value="PEPTIDE N-GLYCANASE PNGASE -RELATED"/>
    <property type="match status" value="1"/>
</dbReference>
<evidence type="ECO:0000313" key="8">
    <source>
        <dbReference type="Proteomes" id="UP001597511"/>
    </source>
</evidence>